<evidence type="ECO:0000313" key="3">
    <source>
        <dbReference type="EMBL" id="VTP68788.1"/>
    </source>
</evidence>
<dbReference type="Proteomes" id="UP000310719">
    <property type="component" value="Chromosome"/>
</dbReference>
<dbReference type="AlphaFoldDB" id="A0A4U9HVV1"/>
<reference evidence="3 4" key="1">
    <citation type="submission" date="2019-05" db="EMBL/GenBank/DDBJ databases">
        <authorList>
            <consortium name="Pathogen Informatics"/>
        </authorList>
    </citation>
    <scope>NUCLEOTIDE SEQUENCE [LARGE SCALE GENOMIC DNA]</scope>
    <source>
        <strain evidence="3 4">NCTC13032</strain>
    </source>
</reference>
<evidence type="ECO:0000256" key="1">
    <source>
        <dbReference type="ARBA" id="ARBA00005995"/>
    </source>
</evidence>
<dbReference type="InterPro" id="IPR050703">
    <property type="entry name" value="Flavin_MAO"/>
</dbReference>
<dbReference type="Gene3D" id="3.50.50.60">
    <property type="entry name" value="FAD/NAD(P)-binding domain"/>
    <property type="match status" value="1"/>
</dbReference>
<dbReference type="EC" id="1.4.3.10" evidence="3"/>
<feature type="domain" description="Amine oxidase" evidence="2">
    <location>
        <begin position="12"/>
        <end position="79"/>
    </location>
</feature>
<evidence type="ECO:0000313" key="4">
    <source>
        <dbReference type="Proteomes" id="UP000310719"/>
    </source>
</evidence>
<gene>
    <name evidence="3" type="primary">puo</name>
    <name evidence="3" type="ORF">NCTC13032_03730</name>
</gene>
<protein>
    <submittedName>
        <fullName evidence="3">Putrescine oxidase</fullName>
        <ecNumber evidence="3">1.4.3.10</ecNumber>
    </submittedName>
</protein>
<dbReference type="InterPro" id="IPR036188">
    <property type="entry name" value="FAD/NAD-bd_sf"/>
</dbReference>
<proteinExistence type="inferred from homology"/>
<dbReference type="InterPro" id="IPR002937">
    <property type="entry name" value="Amino_oxidase"/>
</dbReference>
<dbReference type="PANTHER" id="PTHR43563">
    <property type="entry name" value="AMINE OXIDASE"/>
    <property type="match status" value="1"/>
</dbReference>
<keyword evidence="3" id="KW-0560">Oxidoreductase</keyword>
<dbReference type="SUPFAM" id="SSF51905">
    <property type="entry name" value="FAD/NAD(P)-binding domain"/>
    <property type="match status" value="1"/>
</dbReference>
<sequence>MTGSVIIIGAGLSGLYAATLLEKAGVEYVILEARDRTGGRVLSPDVAGLHVDMGAAWFWPQLQPEFAQLIGQTGTDRHPTGATGRYVI</sequence>
<comment type="similarity">
    <text evidence="1">Belongs to the flavin monoamine oxidase family.</text>
</comment>
<organism evidence="3 4">
    <name type="scientific">Leclercia adecarboxylata</name>
    <dbReference type="NCBI Taxonomy" id="83655"/>
    <lineage>
        <taxon>Bacteria</taxon>
        <taxon>Pseudomonadati</taxon>
        <taxon>Pseudomonadota</taxon>
        <taxon>Gammaproteobacteria</taxon>
        <taxon>Enterobacterales</taxon>
        <taxon>Enterobacteriaceae</taxon>
        <taxon>Leclercia</taxon>
    </lineage>
</organism>
<dbReference type="Pfam" id="PF01593">
    <property type="entry name" value="Amino_oxidase"/>
    <property type="match status" value="1"/>
</dbReference>
<evidence type="ECO:0000259" key="2">
    <source>
        <dbReference type="Pfam" id="PF01593"/>
    </source>
</evidence>
<dbReference type="EMBL" id="LR590464">
    <property type="protein sequence ID" value="VTP68788.1"/>
    <property type="molecule type" value="Genomic_DNA"/>
</dbReference>
<dbReference type="GO" id="GO:0050232">
    <property type="term" value="F:putrescine oxidase activity"/>
    <property type="evidence" value="ECO:0007669"/>
    <property type="project" value="UniProtKB-EC"/>
</dbReference>
<accession>A0A4U9HVV1</accession>
<dbReference type="PANTHER" id="PTHR43563:SF1">
    <property type="entry name" value="AMINE OXIDASE [FLAVIN-CONTAINING] B"/>
    <property type="match status" value="1"/>
</dbReference>
<name>A0A4U9HVV1_9ENTR</name>